<evidence type="ECO:0000256" key="3">
    <source>
        <dbReference type="ARBA" id="ARBA00022670"/>
    </source>
</evidence>
<name>A0A512E2L9_9PROT</name>
<dbReference type="HAMAP" id="MF_00161">
    <property type="entry name" value="LspA"/>
    <property type="match status" value="1"/>
</dbReference>
<keyword evidence="13" id="KW-1185">Reference proteome</keyword>
<keyword evidence="7 9" id="KW-1133">Transmembrane helix</keyword>
<evidence type="ECO:0000256" key="10">
    <source>
        <dbReference type="RuleBase" id="RU000594"/>
    </source>
</evidence>
<dbReference type="Pfam" id="PF01252">
    <property type="entry name" value="Peptidase_A8"/>
    <property type="match status" value="1"/>
</dbReference>
<dbReference type="UniPathway" id="UPA00665"/>
<comment type="function">
    <text evidence="9 10">This protein specifically catalyzes the removal of signal peptides from prolipoproteins.</text>
</comment>
<dbReference type="InterPro" id="IPR001872">
    <property type="entry name" value="Peptidase_A8"/>
</dbReference>
<keyword evidence="6 9" id="KW-0378">Hydrolase</keyword>
<comment type="subcellular location">
    <subcellularLocation>
        <location evidence="9">Cell membrane</location>
        <topology evidence="9">Multi-pass membrane protein</topology>
    </subcellularLocation>
</comment>
<protein>
    <recommendedName>
        <fullName evidence="9">Lipoprotein signal peptidase</fullName>
        <ecNumber evidence="9">3.4.23.36</ecNumber>
    </recommendedName>
    <alternativeName>
        <fullName evidence="9">Prolipoprotein signal peptidase</fullName>
    </alternativeName>
    <alternativeName>
        <fullName evidence="9">Signal peptidase II</fullName>
        <shortName evidence="9">SPase II</shortName>
    </alternativeName>
</protein>
<dbReference type="EMBL" id="BJYZ01000056">
    <property type="protein sequence ID" value="GEO42964.1"/>
    <property type="molecule type" value="Genomic_DNA"/>
</dbReference>
<comment type="pathway">
    <text evidence="9">Protein modification; lipoprotein biosynthesis (signal peptide cleavage).</text>
</comment>
<comment type="caution">
    <text evidence="9">Lacks conserved residue(s) required for the propagation of feature annotation.</text>
</comment>
<feature type="active site" evidence="9">
    <location>
        <position position="127"/>
    </location>
</feature>
<sequence>MTTSENGFSGRNSLCLALTVALLAAVADQASKWVILEHVMNPPRLIEVTPFFNLTLGFNRGVTFGMLSSDEALGRWMLIGLALVIVAGLIIWAWRAGSRIEAASIGGIIGGAIGNVIDRVRQGAVTDFLDFHALDWHWPAFNLADTVIFCSVAALLLHSWASERAANKKVTSSAPESGVRNGRNEV</sequence>
<keyword evidence="4 9" id="KW-0812">Transmembrane</keyword>
<feature type="active site" evidence="9">
    <location>
        <position position="145"/>
    </location>
</feature>
<keyword evidence="2 9" id="KW-1003">Cell membrane</keyword>
<dbReference type="GO" id="GO:0006508">
    <property type="term" value="P:proteolysis"/>
    <property type="evidence" value="ECO:0007669"/>
    <property type="project" value="UniProtKB-KW"/>
</dbReference>
<evidence type="ECO:0000256" key="9">
    <source>
        <dbReference type="HAMAP-Rule" id="MF_00161"/>
    </source>
</evidence>
<dbReference type="OrthoDB" id="9810259at2"/>
<dbReference type="NCBIfam" id="TIGR00077">
    <property type="entry name" value="lspA"/>
    <property type="match status" value="1"/>
</dbReference>
<gene>
    <name evidence="9" type="primary">lspA</name>
    <name evidence="12" type="ORF">SAE02_71120</name>
</gene>
<keyword evidence="5 9" id="KW-0064">Aspartyl protease</keyword>
<evidence type="ECO:0000256" key="2">
    <source>
        <dbReference type="ARBA" id="ARBA00022475"/>
    </source>
</evidence>
<comment type="catalytic activity">
    <reaction evidence="9 10">
        <text>Release of signal peptides from bacterial membrane prolipoproteins. Hydrolyzes -Xaa-Yaa-Zaa-|-(S,diacylglyceryl)Cys-, in which Xaa is hydrophobic (preferably Leu), and Yaa (Ala or Ser) and Zaa (Gly or Ala) have small, neutral side chains.</text>
        <dbReference type="EC" id="3.4.23.36"/>
    </reaction>
</comment>
<keyword evidence="3 9" id="KW-0645">Protease</keyword>
<comment type="similarity">
    <text evidence="1 9 11">Belongs to the peptidase A8 family.</text>
</comment>
<dbReference type="PANTHER" id="PTHR33695">
    <property type="entry name" value="LIPOPROTEIN SIGNAL PEPTIDASE"/>
    <property type="match status" value="1"/>
</dbReference>
<dbReference type="GO" id="GO:0004190">
    <property type="term" value="F:aspartic-type endopeptidase activity"/>
    <property type="evidence" value="ECO:0007669"/>
    <property type="project" value="UniProtKB-UniRule"/>
</dbReference>
<comment type="caution">
    <text evidence="12">The sequence shown here is derived from an EMBL/GenBank/DDBJ whole genome shotgun (WGS) entry which is preliminary data.</text>
</comment>
<dbReference type="EC" id="3.4.23.36" evidence="9"/>
<evidence type="ECO:0000256" key="5">
    <source>
        <dbReference type="ARBA" id="ARBA00022750"/>
    </source>
</evidence>
<proteinExistence type="inferred from homology"/>
<evidence type="ECO:0000256" key="1">
    <source>
        <dbReference type="ARBA" id="ARBA00006139"/>
    </source>
</evidence>
<dbReference type="PRINTS" id="PR00781">
    <property type="entry name" value="LIPOSIGPTASE"/>
</dbReference>
<reference evidence="12 13" key="1">
    <citation type="submission" date="2019-07" db="EMBL/GenBank/DDBJ databases">
        <title>Whole genome shotgun sequence of Skermanella aerolata NBRC 106429.</title>
        <authorList>
            <person name="Hosoyama A."/>
            <person name="Uohara A."/>
            <person name="Ohji S."/>
            <person name="Ichikawa N."/>
        </authorList>
    </citation>
    <scope>NUCLEOTIDE SEQUENCE [LARGE SCALE GENOMIC DNA]</scope>
    <source>
        <strain evidence="12 13">NBRC 106429</strain>
    </source>
</reference>
<dbReference type="RefSeq" id="WP_044436618.1">
    <property type="nucleotide sequence ID" value="NZ_BJYZ01000056.1"/>
</dbReference>
<organism evidence="12 13">
    <name type="scientific">Skermanella aerolata</name>
    <dbReference type="NCBI Taxonomy" id="393310"/>
    <lineage>
        <taxon>Bacteria</taxon>
        <taxon>Pseudomonadati</taxon>
        <taxon>Pseudomonadota</taxon>
        <taxon>Alphaproteobacteria</taxon>
        <taxon>Rhodospirillales</taxon>
        <taxon>Azospirillaceae</taxon>
        <taxon>Skermanella</taxon>
    </lineage>
</organism>
<dbReference type="PANTHER" id="PTHR33695:SF1">
    <property type="entry name" value="LIPOPROTEIN SIGNAL PEPTIDASE"/>
    <property type="match status" value="1"/>
</dbReference>
<evidence type="ECO:0000256" key="6">
    <source>
        <dbReference type="ARBA" id="ARBA00022801"/>
    </source>
</evidence>
<feature type="transmembrane region" description="Helical" evidence="9">
    <location>
        <begin position="100"/>
        <end position="117"/>
    </location>
</feature>
<feature type="transmembrane region" description="Helical" evidence="9">
    <location>
        <begin position="137"/>
        <end position="157"/>
    </location>
</feature>
<dbReference type="PROSITE" id="PS00855">
    <property type="entry name" value="SPASE_II"/>
    <property type="match status" value="1"/>
</dbReference>
<evidence type="ECO:0000256" key="7">
    <source>
        <dbReference type="ARBA" id="ARBA00022989"/>
    </source>
</evidence>
<evidence type="ECO:0000313" key="13">
    <source>
        <dbReference type="Proteomes" id="UP000321523"/>
    </source>
</evidence>
<dbReference type="AlphaFoldDB" id="A0A512E2L9"/>
<dbReference type="GO" id="GO:0005886">
    <property type="term" value="C:plasma membrane"/>
    <property type="evidence" value="ECO:0007669"/>
    <property type="project" value="UniProtKB-SubCell"/>
</dbReference>
<evidence type="ECO:0000256" key="4">
    <source>
        <dbReference type="ARBA" id="ARBA00022692"/>
    </source>
</evidence>
<evidence type="ECO:0000256" key="11">
    <source>
        <dbReference type="RuleBase" id="RU004181"/>
    </source>
</evidence>
<evidence type="ECO:0000313" key="12">
    <source>
        <dbReference type="EMBL" id="GEO42964.1"/>
    </source>
</evidence>
<accession>A0A512E2L9</accession>
<feature type="transmembrane region" description="Helical" evidence="9">
    <location>
        <begin position="73"/>
        <end position="93"/>
    </location>
</feature>
<dbReference type="Proteomes" id="UP000321523">
    <property type="component" value="Unassembled WGS sequence"/>
</dbReference>
<keyword evidence="8 9" id="KW-0472">Membrane</keyword>
<evidence type="ECO:0000256" key="8">
    <source>
        <dbReference type="ARBA" id="ARBA00023136"/>
    </source>
</evidence>